<dbReference type="InterPro" id="IPR000782">
    <property type="entry name" value="FAS1_domain"/>
</dbReference>
<evidence type="ECO:0000256" key="1">
    <source>
        <dbReference type="ARBA" id="ARBA00007843"/>
    </source>
</evidence>
<proteinExistence type="inferred from homology"/>
<dbReference type="InterPro" id="IPR036378">
    <property type="entry name" value="FAS1_dom_sf"/>
</dbReference>
<comment type="similarity">
    <text evidence="1">Belongs to the fasciclin-like AGP family.</text>
</comment>
<dbReference type="Gene3D" id="2.30.180.10">
    <property type="entry name" value="FAS1 domain"/>
    <property type="match status" value="1"/>
</dbReference>
<keyword evidence="3" id="KW-0732">Signal</keyword>
<evidence type="ECO:0000259" key="4">
    <source>
        <dbReference type="PROSITE" id="PS50213"/>
    </source>
</evidence>
<dbReference type="Proteomes" id="UP001227230">
    <property type="component" value="Chromosome 10"/>
</dbReference>
<evidence type="ECO:0000256" key="3">
    <source>
        <dbReference type="SAM" id="SignalP"/>
    </source>
</evidence>
<feature type="signal peptide" evidence="3">
    <location>
        <begin position="1"/>
        <end position="22"/>
    </location>
</feature>
<dbReference type="InterPro" id="IPR052806">
    <property type="entry name" value="Fasciclin-like_AGP"/>
</dbReference>
<organism evidence="5 6">
    <name type="scientific">Vitis vinifera</name>
    <name type="common">Grape</name>
    <dbReference type="NCBI Taxonomy" id="29760"/>
    <lineage>
        <taxon>Eukaryota</taxon>
        <taxon>Viridiplantae</taxon>
        <taxon>Streptophyta</taxon>
        <taxon>Embryophyta</taxon>
        <taxon>Tracheophyta</taxon>
        <taxon>Spermatophyta</taxon>
        <taxon>Magnoliopsida</taxon>
        <taxon>eudicotyledons</taxon>
        <taxon>Gunneridae</taxon>
        <taxon>Pentapetalae</taxon>
        <taxon>rosids</taxon>
        <taxon>Vitales</taxon>
        <taxon>Vitaceae</taxon>
        <taxon>Viteae</taxon>
        <taxon>Vitis</taxon>
    </lineage>
</organism>
<dbReference type="PROSITE" id="PS50213">
    <property type="entry name" value="FAS1"/>
    <property type="match status" value="1"/>
</dbReference>
<dbReference type="PANTHER" id="PTHR33985">
    <property type="entry name" value="OS02G0491300 PROTEIN-RELATED"/>
    <property type="match status" value="1"/>
</dbReference>
<gene>
    <name evidence="5" type="ORF">VitviT2T_015699</name>
</gene>
<dbReference type="Pfam" id="PF02469">
    <property type="entry name" value="Fasciclin"/>
    <property type="match status" value="1"/>
</dbReference>
<evidence type="ECO:0000313" key="6">
    <source>
        <dbReference type="Proteomes" id="UP001227230"/>
    </source>
</evidence>
<feature type="domain" description="FAS1" evidence="4">
    <location>
        <begin position="63"/>
        <end position="193"/>
    </location>
</feature>
<dbReference type="PANTHER" id="PTHR33985:SF5">
    <property type="entry name" value="FASCICLIN-LIKE ARABINOGALACTAN FAMILY PROTEIN"/>
    <property type="match status" value="1"/>
</dbReference>
<name>A0ABY9CPT9_VITVI</name>
<feature type="region of interest" description="Disordered" evidence="2">
    <location>
        <begin position="31"/>
        <end position="58"/>
    </location>
</feature>
<feature type="region of interest" description="Disordered" evidence="2">
    <location>
        <begin position="204"/>
        <end position="229"/>
    </location>
</feature>
<keyword evidence="6" id="KW-1185">Reference proteome</keyword>
<accession>A0ABY9CPT9</accession>
<feature type="chain" id="PRO_5046605562" description="FAS1 domain-containing protein" evidence="3">
    <location>
        <begin position="23"/>
        <end position="265"/>
    </location>
</feature>
<dbReference type="EMBL" id="CP126657">
    <property type="protein sequence ID" value="WJZ97065.1"/>
    <property type="molecule type" value="Genomic_DNA"/>
</dbReference>
<evidence type="ECO:0000256" key="2">
    <source>
        <dbReference type="SAM" id="MobiDB-lite"/>
    </source>
</evidence>
<feature type="compositionally biased region" description="Pro residues" evidence="2">
    <location>
        <begin position="41"/>
        <end position="57"/>
    </location>
</feature>
<dbReference type="SMART" id="SM00554">
    <property type="entry name" value="FAS1"/>
    <property type="match status" value="1"/>
</dbReference>
<protein>
    <recommendedName>
        <fullName evidence="4">FAS1 domain-containing protein</fullName>
    </recommendedName>
</protein>
<dbReference type="SUPFAM" id="SSF82153">
    <property type="entry name" value="FAS1 domain"/>
    <property type="match status" value="1"/>
</dbReference>
<evidence type="ECO:0000313" key="5">
    <source>
        <dbReference type="EMBL" id="WJZ97065.1"/>
    </source>
</evidence>
<reference evidence="5 6" key="1">
    <citation type="journal article" date="2023" name="Hortic Res">
        <title>The complete reference genome for grapevine (Vitis vinifera L.) genetics and breeding.</title>
        <authorList>
            <person name="Shi X."/>
            <person name="Cao S."/>
            <person name="Wang X."/>
            <person name="Huang S."/>
            <person name="Wang Y."/>
            <person name="Liu Z."/>
            <person name="Liu W."/>
            <person name="Leng X."/>
            <person name="Peng Y."/>
            <person name="Wang N."/>
            <person name="Wang Y."/>
            <person name="Ma Z."/>
            <person name="Xu X."/>
            <person name="Zhang F."/>
            <person name="Xue H."/>
            <person name="Zhong H."/>
            <person name="Wang Y."/>
            <person name="Zhang K."/>
            <person name="Velt A."/>
            <person name="Avia K."/>
            <person name="Holtgrawe D."/>
            <person name="Grimplet J."/>
            <person name="Matus J.T."/>
            <person name="Ware D."/>
            <person name="Wu X."/>
            <person name="Wang H."/>
            <person name="Liu C."/>
            <person name="Fang Y."/>
            <person name="Rustenholz C."/>
            <person name="Cheng Z."/>
            <person name="Xiao H."/>
            <person name="Zhou Y."/>
        </authorList>
    </citation>
    <scope>NUCLEOTIDE SEQUENCE [LARGE SCALE GENOMIC DNA]</scope>
    <source>
        <strain evidence="6">cv. Pinot noir / PN40024</strain>
        <tissue evidence="5">Leaf</tissue>
    </source>
</reference>
<sequence length="265" mass="28248">MAISLSFFLLLLLLLLLTSIKASPPMPVPSPLASPPMSLSPAPPPSPPSPAAAPPPREQQQQLNNIIDALIGTGDFGGWANLLYSADPSTLPITATLFIPSDNATAAAAATTTTLNPLIFPYHIVPQRLSFSDLQRFTTHSRLPTLLPTMSILITNNTPSNFTIDDSPITHPDLYLASAVSVHGVASVLDYSLYGNETFPLKPSLPPEVGTAQPTHPPPPPPSMAGETWGRRRSDAACLCTEYPVVFSVVCAAFAFKIHRIPLSR</sequence>